<sequence>MNLRDMKKGATAHALAEAAFELALEHGLNGFVVEDVVQRAGYSRRTFANYYSCKEEAVAMVAEPFHGVEEAIDLLKHTPATSTPLDTLHQFMKLRLTAEYFRKIHKLISLAKSNPTLLPYILIVHYKQQAGAQAVLNRLYHDRYSAEYNRLLTSALTGAIMPMFDGSMNVRFPGQPEEEATGAITLDEYMDQVFGYLRNGF</sequence>
<dbReference type="Proteomes" id="UP001596108">
    <property type="component" value="Unassembled WGS sequence"/>
</dbReference>
<organism evidence="4 5">
    <name type="scientific">Cohnella yongneupensis</name>
    <dbReference type="NCBI Taxonomy" id="425006"/>
    <lineage>
        <taxon>Bacteria</taxon>
        <taxon>Bacillati</taxon>
        <taxon>Bacillota</taxon>
        <taxon>Bacilli</taxon>
        <taxon>Bacillales</taxon>
        <taxon>Paenibacillaceae</taxon>
        <taxon>Cohnella</taxon>
    </lineage>
</organism>
<dbReference type="SUPFAM" id="SSF46689">
    <property type="entry name" value="Homeodomain-like"/>
    <property type="match status" value="1"/>
</dbReference>
<dbReference type="RefSeq" id="WP_378111565.1">
    <property type="nucleotide sequence ID" value="NZ_JBHSNC010000027.1"/>
</dbReference>
<dbReference type="PROSITE" id="PS50977">
    <property type="entry name" value="HTH_TETR_2"/>
    <property type="match status" value="1"/>
</dbReference>
<keyword evidence="1 2" id="KW-0238">DNA-binding</keyword>
<proteinExistence type="predicted"/>
<evidence type="ECO:0000256" key="1">
    <source>
        <dbReference type="ARBA" id="ARBA00023125"/>
    </source>
</evidence>
<accession>A0ABW0QY28</accession>
<feature type="DNA-binding region" description="H-T-H motif" evidence="2">
    <location>
        <begin position="32"/>
        <end position="51"/>
    </location>
</feature>
<dbReference type="InterPro" id="IPR009057">
    <property type="entry name" value="Homeodomain-like_sf"/>
</dbReference>
<evidence type="ECO:0000259" key="3">
    <source>
        <dbReference type="PROSITE" id="PS50977"/>
    </source>
</evidence>
<dbReference type="InterPro" id="IPR001647">
    <property type="entry name" value="HTH_TetR"/>
</dbReference>
<protein>
    <submittedName>
        <fullName evidence="4">TetR/AcrR family transcriptional regulator</fullName>
    </submittedName>
</protein>
<gene>
    <name evidence="4" type="ORF">ACFPQ4_09425</name>
</gene>
<evidence type="ECO:0000256" key="2">
    <source>
        <dbReference type="PROSITE-ProRule" id="PRU00335"/>
    </source>
</evidence>
<keyword evidence="5" id="KW-1185">Reference proteome</keyword>
<evidence type="ECO:0000313" key="5">
    <source>
        <dbReference type="Proteomes" id="UP001596108"/>
    </source>
</evidence>
<dbReference type="EMBL" id="JBHSNC010000027">
    <property type="protein sequence ID" value="MFC5529668.1"/>
    <property type="molecule type" value="Genomic_DNA"/>
</dbReference>
<comment type="caution">
    <text evidence="4">The sequence shown here is derived from an EMBL/GenBank/DDBJ whole genome shotgun (WGS) entry which is preliminary data.</text>
</comment>
<evidence type="ECO:0000313" key="4">
    <source>
        <dbReference type="EMBL" id="MFC5529668.1"/>
    </source>
</evidence>
<dbReference type="Gene3D" id="1.10.357.10">
    <property type="entry name" value="Tetracycline Repressor, domain 2"/>
    <property type="match status" value="1"/>
</dbReference>
<reference evidence="5" key="1">
    <citation type="journal article" date="2019" name="Int. J. Syst. Evol. Microbiol.">
        <title>The Global Catalogue of Microorganisms (GCM) 10K type strain sequencing project: providing services to taxonomists for standard genome sequencing and annotation.</title>
        <authorList>
            <consortium name="The Broad Institute Genomics Platform"/>
            <consortium name="The Broad Institute Genome Sequencing Center for Infectious Disease"/>
            <person name="Wu L."/>
            <person name="Ma J."/>
        </authorList>
    </citation>
    <scope>NUCLEOTIDE SEQUENCE [LARGE SCALE GENOMIC DNA]</scope>
    <source>
        <strain evidence="5">CGMCC 1.18578</strain>
    </source>
</reference>
<name>A0ABW0QY28_9BACL</name>
<feature type="domain" description="HTH tetR-type" evidence="3">
    <location>
        <begin position="9"/>
        <end position="69"/>
    </location>
</feature>
<dbReference type="Pfam" id="PF00440">
    <property type="entry name" value="TetR_N"/>
    <property type="match status" value="1"/>
</dbReference>